<name>A0AAD8TQ46_LOLMU</name>
<accession>A0AAD8TQ46</accession>
<comment type="caution">
    <text evidence="3">The sequence shown here is derived from an EMBL/GenBank/DDBJ whole genome shotgun (WGS) entry which is preliminary data.</text>
</comment>
<dbReference type="AlphaFoldDB" id="A0AAD8TQ46"/>
<dbReference type="EMBL" id="JAUUTY010000002">
    <property type="protein sequence ID" value="KAK1685918.1"/>
    <property type="molecule type" value="Genomic_DNA"/>
</dbReference>
<reference evidence="3" key="1">
    <citation type="submission" date="2023-07" db="EMBL/GenBank/DDBJ databases">
        <title>A chromosome-level genome assembly of Lolium multiflorum.</title>
        <authorList>
            <person name="Chen Y."/>
            <person name="Copetti D."/>
            <person name="Kolliker R."/>
            <person name="Studer B."/>
        </authorList>
    </citation>
    <scope>NUCLEOTIDE SEQUENCE</scope>
    <source>
        <strain evidence="3">02402/16</strain>
        <tissue evidence="3">Leaf</tissue>
    </source>
</reference>
<protein>
    <recommendedName>
        <fullName evidence="2">Reverse transcriptase Ty1/copia-type domain-containing protein</fullName>
    </recommendedName>
</protein>
<dbReference type="InterPro" id="IPR013103">
    <property type="entry name" value="RVT_2"/>
</dbReference>
<dbReference type="Pfam" id="PF07727">
    <property type="entry name" value="RVT_2"/>
    <property type="match status" value="1"/>
</dbReference>
<evidence type="ECO:0000256" key="1">
    <source>
        <dbReference type="SAM" id="MobiDB-lite"/>
    </source>
</evidence>
<proteinExistence type="predicted"/>
<gene>
    <name evidence="3" type="ORF">QYE76_046766</name>
</gene>
<sequence length="201" mass="22580">MVEELQVWDGLVDGEDAVELEAGACASDEEENALLPGGVGDTPVGDRSETWSTENCSDARHLRWWTSASTTGRNLRLRPGARTHGQGRRRELGEHMRSTKSSAGVRWNKARFEMSMMGELKYFLGFEIKQLRQGSFINQAKYLQDMLKRFDMKGANGIGTPMHLKCQLNLDENGKAVDHKLYRFMIGKPPYGGEENLPIFG</sequence>
<organism evidence="3 4">
    <name type="scientific">Lolium multiflorum</name>
    <name type="common">Italian ryegrass</name>
    <name type="synonym">Lolium perenne subsp. multiflorum</name>
    <dbReference type="NCBI Taxonomy" id="4521"/>
    <lineage>
        <taxon>Eukaryota</taxon>
        <taxon>Viridiplantae</taxon>
        <taxon>Streptophyta</taxon>
        <taxon>Embryophyta</taxon>
        <taxon>Tracheophyta</taxon>
        <taxon>Spermatophyta</taxon>
        <taxon>Magnoliopsida</taxon>
        <taxon>Liliopsida</taxon>
        <taxon>Poales</taxon>
        <taxon>Poaceae</taxon>
        <taxon>BOP clade</taxon>
        <taxon>Pooideae</taxon>
        <taxon>Poodae</taxon>
        <taxon>Poeae</taxon>
        <taxon>Poeae Chloroplast Group 2 (Poeae type)</taxon>
        <taxon>Loliodinae</taxon>
        <taxon>Loliinae</taxon>
        <taxon>Lolium</taxon>
    </lineage>
</organism>
<evidence type="ECO:0000259" key="2">
    <source>
        <dbReference type="Pfam" id="PF07727"/>
    </source>
</evidence>
<feature type="domain" description="Reverse transcriptase Ty1/copia-type" evidence="2">
    <location>
        <begin position="109"/>
        <end position="162"/>
    </location>
</feature>
<evidence type="ECO:0000313" key="3">
    <source>
        <dbReference type="EMBL" id="KAK1685918.1"/>
    </source>
</evidence>
<evidence type="ECO:0000313" key="4">
    <source>
        <dbReference type="Proteomes" id="UP001231189"/>
    </source>
</evidence>
<feature type="region of interest" description="Disordered" evidence="1">
    <location>
        <begin position="27"/>
        <end position="47"/>
    </location>
</feature>
<feature type="region of interest" description="Disordered" evidence="1">
    <location>
        <begin position="75"/>
        <end position="95"/>
    </location>
</feature>
<keyword evidence="4" id="KW-1185">Reference proteome</keyword>
<dbReference type="Proteomes" id="UP001231189">
    <property type="component" value="Unassembled WGS sequence"/>
</dbReference>
<feature type="compositionally biased region" description="Basic residues" evidence="1">
    <location>
        <begin position="75"/>
        <end position="87"/>
    </location>
</feature>